<feature type="transmembrane region" description="Helical" evidence="6">
    <location>
        <begin position="281"/>
        <end position="301"/>
    </location>
</feature>
<evidence type="ECO:0000313" key="7">
    <source>
        <dbReference type="EMBL" id="MDQ0464064.1"/>
    </source>
</evidence>
<feature type="transmembrane region" description="Helical" evidence="6">
    <location>
        <begin position="104"/>
        <end position="123"/>
    </location>
</feature>
<feature type="transmembrane region" description="Helical" evidence="6">
    <location>
        <begin position="12"/>
        <end position="34"/>
    </location>
</feature>
<evidence type="ECO:0000256" key="4">
    <source>
        <dbReference type="ARBA" id="ARBA00022989"/>
    </source>
</evidence>
<keyword evidence="4 6" id="KW-1133">Transmembrane helix</keyword>
<evidence type="ECO:0000313" key="8">
    <source>
        <dbReference type="Proteomes" id="UP001228905"/>
    </source>
</evidence>
<dbReference type="Pfam" id="PF03739">
    <property type="entry name" value="LptF_LptG"/>
    <property type="match status" value="1"/>
</dbReference>
<evidence type="ECO:0000256" key="5">
    <source>
        <dbReference type="ARBA" id="ARBA00023136"/>
    </source>
</evidence>
<sequence>MRLGIGRLPTYVLGRTLLGVAGALAVIAGVIVLIEFVDISRTVGGRSETNFVHLLWLTVLKAPSTILTLLPFAFLFGTLAAFVGLNRRSELIAMRAAGVSAWRFILPAAVAAFVVGAVTVAALNPLAALLNVKFEQARTAMLEDYLTSTPKETWLRQGDAKSQVVIRARAHDQVGGTVRLKGVSLFMYAVGPNGGLEFSRRIEADEARLYPGYWRLTGVREAAAGAGTVRSESLSIPSTLDDQAAIERFTTPDAIAFWRLPATIRGTEQAGFSALPYRLRLQQLLATPLLFAAMSVLAAAFSLRLMRLGGLAALAGSGVALGFIFFFFNQFCLALGKAEIIPTLAAAWAPPLLALLSGLTLLCYTEDG</sequence>
<evidence type="ECO:0000256" key="3">
    <source>
        <dbReference type="ARBA" id="ARBA00022692"/>
    </source>
</evidence>
<organism evidence="7 8">
    <name type="scientific">Caulobacter ginsengisoli</name>
    <dbReference type="NCBI Taxonomy" id="400775"/>
    <lineage>
        <taxon>Bacteria</taxon>
        <taxon>Pseudomonadati</taxon>
        <taxon>Pseudomonadota</taxon>
        <taxon>Alphaproteobacteria</taxon>
        <taxon>Caulobacterales</taxon>
        <taxon>Caulobacteraceae</taxon>
        <taxon>Caulobacter</taxon>
    </lineage>
</organism>
<proteinExistence type="predicted"/>
<feature type="transmembrane region" description="Helical" evidence="6">
    <location>
        <begin position="54"/>
        <end position="83"/>
    </location>
</feature>
<evidence type="ECO:0000256" key="1">
    <source>
        <dbReference type="ARBA" id="ARBA00004651"/>
    </source>
</evidence>
<feature type="transmembrane region" description="Helical" evidence="6">
    <location>
        <begin position="308"/>
        <end position="328"/>
    </location>
</feature>
<evidence type="ECO:0000256" key="6">
    <source>
        <dbReference type="SAM" id="Phobius"/>
    </source>
</evidence>
<comment type="caution">
    <text evidence="7">The sequence shown here is derived from an EMBL/GenBank/DDBJ whole genome shotgun (WGS) entry which is preliminary data.</text>
</comment>
<dbReference type="InterPro" id="IPR030923">
    <property type="entry name" value="LptG"/>
</dbReference>
<keyword evidence="8" id="KW-1185">Reference proteome</keyword>
<protein>
    <submittedName>
        <fullName evidence="7">Lipopolysaccharide export system permease protein</fullName>
    </submittedName>
</protein>
<dbReference type="EMBL" id="JAUSVS010000002">
    <property type="protein sequence ID" value="MDQ0464064.1"/>
    <property type="molecule type" value="Genomic_DNA"/>
</dbReference>
<accession>A0ABU0IPY0</accession>
<name>A0ABU0IPY0_9CAUL</name>
<keyword evidence="5 6" id="KW-0472">Membrane</keyword>
<dbReference type="PANTHER" id="PTHR33529">
    <property type="entry name" value="SLR0882 PROTEIN-RELATED"/>
    <property type="match status" value="1"/>
</dbReference>
<keyword evidence="2" id="KW-1003">Cell membrane</keyword>
<keyword evidence="3 6" id="KW-0812">Transmembrane</keyword>
<feature type="transmembrane region" description="Helical" evidence="6">
    <location>
        <begin position="340"/>
        <end position="364"/>
    </location>
</feature>
<reference evidence="7 8" key="1">
    <citation type="submission" date="2023-07" db="EMBL/GenBank/DDBJ databases">
        <title>Genomic Encyclopedia of Type Strains, Phase IV (KMG-IV): sequencing the most valuable type-strain genomes for metagenomic binning, comparative biology and taxonomic classification.</title>
        <authorList>
            <person name="Goeker M."/>
        </authorList>
    </citation>
    <scope>NUCLEOTIDE SEQUENCE [LARGE SCALE GENOMIC DNA]</scope>
    <source>
        <strain evidence="7 8">DSM 18695</strain>
    </source>
</reference>
<dbReference type="InterPro" id="IPR005495">
    <property type="entry name" value="LptG/LptF_permease"/>
</dbReference>
<dbReference type="PANTHER" id="PTHR33529:SF2">
    <property type="entry name" value="LIPOPOLYSACCHARIDE EXPORT SYSTEM PERMEASE PROTEIN LPTG"/>
    <property type="match status" value="1"/>
</dbReference>
<comment type="subcellular location">
    <subcellularLocation>
        <location evidence="1">Cell membrane</location>
        <topology evidence="1">Multi-pass membrane protein</topology>
    </subcellularLocation>
</comment>
<dbReference type="RefSeq" id="WP_307348457.1">
    <property type="nucleotide sequence ID" value="NZ_JAUSVS010000002.1"/>
</dbReference>
<evidence type="ECO:0000256" key="2">
    <source>
        <dbReference type="ARBA" id="ARBA00022475"/>
    </source>
</evidence>
<gene>
    <name evidence="7" type="ORF">QO010_001835</name>
</gene>
<dbReference type="Proteomes" id="UP001228905">
    <property type="component" value="Unassembled WGS sequence"/>
</dbReference>
<dbReference type="NCBIfam" id="TIGR04408">
    <property type="entry name" value="LptG_lptG"/>
    <property type="match status" value="1"/>
</dbReference>